<evidence type="ECO:0000259" key="1">
    <source>
        <dbReference type="Pfam" id="PF03756"/>
    </source>
</evidence>
<name>A0ABR9XR74_9CHLB</name>
<sequence>MSIRVSEPFPSVSARSSMTCTESGSMIIRPGMGAVCEERLRNSLPDGLRYVLVFDDDSLPDGWDSFMKVNVSSQQEVIFYYALLGDSCQLVVSPRYARQRGRKLEPLYGLNRAALRLQLETCDSDTLAGLLARIPLDLEGAISSSLAVYDDDLPAGHLDPKLVHKKDPRNVLLSLPWIEGRMAYFNLLDSTGEFRFDHDSDHLQGMLVLEAMRQAGIAVTHLTGRLPESGTMALRRYCTDFVSYIEKNAPVIIRAYSSYAHAEGVDEQESYAVCQVFQWGKLCAQARLNAVVFSDIEKYVDKRIRTERVLSRGRRQYLAKLDGIKSQGGEENG</sequence>
<proteinExistence type="predicted"/>
<reference evidence="2 3" key="1">
    <citation type="journal article" date="2020" name="Microorganisms">
        <title>Simultaneous Genome Sequencing of Prosthecochloris ethylica and Desulfuromonas acetoxidans within a Syntrophic Mixture Reveals Unique Pili and Protein Interactions.</title>
        <authorList>
            <person name="Kyndt J.A."/>
            <person name="Van Beeumen J.J."/>
            <person name="Meyer T.E."/>
        </authorList>
    </citation>
    <scope>NUCLEOTIDE SEQUENCE [LARGE SCALE GENOMIC DNA]</scope>
    <source>
        <strain evidence="2 3">N3</strain>
    </source>
</reference>
<dbReference type="InterPro" id="IPR005509">
    <property type="entry name" value="AfsA_hotdog_dom"/>
</dbReference>
<dbReference type="Pfam" id="PF03756">
    <property type="entry name" value="AfsA"/>
    <property type="match status" value="1"/>
</dbReference>
<accession>A0ABR9XR74</accession>
<evidence type="ECO:0000313" key="2">
    <source>
        <dbReference type="EMBL" id="MBF0636338.1"/>
    </source>
</evidence>
<comment type="caution">
    <text evidence="2">The sequence shown here is derived from an EMBL/GenBank/DDBJ whole genome shotgun (WGS) entry which is preliminary data.</text>
</comment>
<dbReference type="EMBL" id="JADGII010000004">
    <property type="protein sequence ID" value="MBF0636338.1"/>
    <property type="molecule type" value="Genomic_DNA"/>
</dbReference>
<feature type="domain" description="A-factor biosynthesis hotdog" evidence="1">
    <location>
        <begin position="162"/>
        <end position="290"/>
    </location>
</feature>
<dbReference type="Proteomes" id="UP000619838">
    <property type="component" value="Unassembled WGS sequence"/>
</dbReference>
<protein>
    <recommendedName>
        <fullName evidence="1">A-factor biosynthesis hotdog domain-containing protein</fullName>
    </recommendedName>
</protein>
<evidence type="ECO:0000313" key="3">
    <source>
        <dbReference type="Proteomes" id="UP000619838"/>
    </source>
</evidence>
<keyword evidence="3" id="KW-1185">Reference proteome</keyword>
<organism evidence="2 3">
    <name type="scientific">Prosthecochloris ethylica</name>
    <dbReference type="NCBI Taxonomy" id="2743976"/>
    <lineage>
        <taxon>Bacteria</taxon>
        <taxon>Pseudomonadati</taxon>
        <taxon>Chlorobiota</taxon>
        <taxon>Chlorobiia</taxon>
        <taxon>Chlorobiales</taxon>
        <taxon>Chlorobiaceae</taxon>
        <taxon>Prosthecochloris</taxon>
    </lineage>
</organism>
<dbReference type="RefSeq" id="WP_175186772.1">
    <property type="nucleotide sequence ID" value="NZ_JABVZQ010000001.1"/>
</dbReference>
<gene>
    <name evidence="2" type="ORF">INT08_03970</name>
</gene>